<feature type="compositionally biased region" description="Basic and acidic residues" evidence="1">
    <location>
        <begin position="102"/>
        <end position="115"/>
    </location>
</feature>
<feature type="non-terminal residue" evidence="2">
    <location>
        <position position="667"/>
    </location>
</feature>
<dbReference type="Proteomes" id="UP000649617">
    <property type="component" value="Unassembled WGS sequence"/>
</dbReference>
<accession>A0A812M951</accession>
<protein>
    <submittedName>
        <fullName evidence="2">Uncharacterized protein</fullName>
    </submittedName>
</protein>
<feature type="region of interest" description="Disordered" evidence="1">
    <location>
        <begin position="14"/>
        <end position="132"/>
    </location>
</feature>
<feature type="non-terminal residue" evidence="2">
    <location>
        <position position="1"/>
    </location>
</feature>
<keyword evidence="3" id="KW-1185">Reference proteome</keyword>
<dbReference type="EMBL" id="CAJNIZ010007573">
    <property type="protein sequence ID" value="CAE7259288.1"/>
    <property type="molecule type" value="Genomic_DNA"/>
</dbReference>
<proteinExistence type="predicted"/>
<evidence type="ECO:0000313" key="3">
    <source>
        <dbReference type="Proteomes" id="UP000649617"/>
    </source>
</evidence>
<gene>
    <name evidence="2" type="ORF">SPIL2461_LOCUS5383</name>
</gene>
<comment type="caution">
    <text evidence="2">The sequence shown here is derived from an EMBL/GenBank/DDBJ whole genome shotgun (WGS) entry which is preliminary data.</text>
</comment>
<sequence length="667" mass="74653">LDDSASQVLLDCLMQRKNKKPQPAVAEKAPEDDTASPLTGKEMAARKAWLPPKHEEEPSAKKPGLSSILKKPSVAPQPKKACEDGAEDFQRQLEAEIDTQIDEVKDEPKDEEKAETPAPPSKYAKANSTSHRTEWMKMTRRFECEDARAKWPEIAKLWDSCREAGHEWAKIEALVRKGGEEDEDAPDDPCSTLYWARTGGKKSECDSRKQVIQTDVAVRTDADMAESLLGGASSESSGRARFADKATADGLGVLNDLRNNPAGNTKGTNDMEELDEGELGDFMAECESVVEECKLVRVQARAVVAERKKGKLAQTVGHGYSSMLHLASLAEIVDSDLLSTLDETNTKERDVHNGAKRLGISLPANISYVDIPLQKSADDRTVVYEKWPLLLPYELVSGILNHGFLESLVPDLALIPRVWEQIFFDFPVMNLRAFVTGFKGDWKGIKQVLNFIRYADKDEVGLESMDYAFTNLDDSAPFWRTLYTDEPWTIAPAYSGLKGFDLRMAMPDILHVWHLGVGRDLAGSAIVFMIKETDIFQGANQGERLQNATMSLKQFARSQKLPLKLHKLSKTKLGWTGKTFPELKSSGYDTYVTLKWLLQLSREFSDALPNSLCSCLWTADHVISLLTNAGRYLTEEEQLNKEMFGMLFLREYMVLASVALTQRKRLY</sequence>
<reference evidence="2" key="1">
    <citation type="submission" date="2021-02" db="EMBL/GenBank/DDBJ databases">
        <authorList>
            <person name="Dougan E. K."/>
            <person name="Rhodes N."/>
            <person name="Thang M."/>
            <person name="Chan C."/>
        </authorList>
    </citation>
    <scope>NUCLEOTIDE SEQUENCE</scope>
</reference>
<dbReference type="AlphaFoldDB" id="A0A812M951"/>
<name>A0A812M951_SYMPI</name>
<organism evidence="2 3">
    <name type="scientific">Symbiodinium pilosum</name>
    <name type="common">Dinoflagellate</name>
    <dbReference type="NCBI Taxonomy" id="2952"/>
    <lineage>
        <taxon>Eukaryota</taxon>
        <taxon>Sar</taxon>
        <taxon>Alveolata</taxon>
        <taxon>Dinophyceae</taxon>
        <taxon>Suessiales</taxon>
        <taxon>Symbiodiniaceae</taxon>
        <taxon>Symbiodinium</taxon>
    </lineage>
</organism>
<evidence type="ECO:0000313" key="2">
    <source>
        <dbReference type="EMBL" id="CAE7259288.1"/>
    </source>
</evidence>
<evidence type="ECO:0000256" key="1">
    <source>
        <dbReference type="SAM" id="MobiDB-lite"/>
    </source>
</evidence>
<feature type="compositionally biased region" description="Basic and acidic residues" evidence="1">
    <location>
        <begin position="80"/>
        <end position="94"/>
    </location>
</feature>